<evidence type="ECO:0000313" key="3">
    <source>
        <dbReference type="Proteomes" id="UP000279259"/>
    </source>
</evidence>
<sequence>MRVSTTLSIPIRTSLSYSSSAAMLRRKLSAGLLRAAANAQQTAPTALPASPIQQQTKNLASAVLLSSARNWREETVTTLKSELKRRGLSQQGNKWVLPGPGSAWVRGLPGSSGRYGRSDWVSLTTRNRAALVARLSSAEASSLLPPVPPLPRSTPSAISGPPTSRNLSTTSARQLPPKSKASKPAPAGNSSDTVTSTGPQVSSQRTEAPKVAAVTPEEVTVAPGLPATKDAGKGVEGLDVKLPSPPAESEIDQIIPLTPDNFRSSHKTDTTKSSSSSSDAPKVVTVASASTHHAGGPTHSLHESHDAHSLELSTKAEEFIDELSSIAKGYPSLVSAANSVLTAPGKAWSSAGLSKSLLPEVAVPKLEAKEEAYKPPSRGLNDEEKRGLWVLGGIVGLGLLFGGSKKASKDKHEYGKHAKHAAEEAGSAVKGDAEWAKASGAGVVGHGARKQ</sequence>
<dbReference type="EMBL" id="RSCD01000009">
    <property type="protein sequence ID" value="RSH91078.1"/>
    <property type="molecule type" value="Genomic_DNA"/>
</dbReference>
<protein>
    <recommendedName>
        <fullName evidence="4">SAP domain-containing protein</fullName>
    </recommendedName>
</protein>
<feature type="compositionally biased region" description="Basic and acidic residues" evidence="1">
    <location>
        <begin position="410"/>
        <end position="423"/>
    </location>
</feature>
<evidence type="ECO:0000256" key="1">
    <source>
        <dbReference type="SAM" id="MobiDB-lite"/>
    </source>
</evidence>
<comment type="caution">
    <text evidence="2">The sequence shown here is derived from an EMBL/GenBank/DDBJ whole genome shotgun (WGS) entry which is preliminary data.</text>
</comment>
<feature type="compositionally biased region" description="Polar residues" evidence="1">
    <location>
        <begin position="161"/>
        <end position="173"/>
    </location>
</feature>
<feature type="compositionally biased region" description="Low complexity" evidence="1">
    <location>
        <begin position="211"/>
        <end position="223"/>
    </location>
</feature>
<proteinExistence type="predicted"/>
<feature type="region of interest" description="Disordered" evidence="1">
    <location>
        <begin position="410"/>
        <end position="431"/>
    </location>
</feature>
<evidence type="ECO:0008006" key="4">
    <source>
        <dbReference type="Google" id="ProtNLM"/>
    </source>
</evidence>
<accession>A0A427YJ14</accession>
<feature type="compositionally biased region" description="Polar residues" evidence="1">
    <location>
        <begin position="188"/>
        <end position="206"/>
    </location>
</feature>
<feature type="compositionally biased region" description="Basic and acidic residues" evidence="1">
    <location>
        <begin position="230"/>
        <end position="239"/>
    </location>
</feature>
<evidence type="ECO:0000313" key="2">
    <source>
        <dbReference type="EMBL" id="RSH91078.1"/>
    </source>
</evidence>
<gene>
    <name evidence="2" type="ORF">EHS25_010254</name>
</gene>
<feature type="compositionally biased region" description="Basic and acidic residues" evidence="1">
    <location>
        <begin position="300"/>
        <end position="309"/>
    </location>
</feature>
<dbReference type="OrthoDB" id="445357at2759"/>
<dbReference type="STRING" id="1890683.A0A427YJ14"/>
<reference evidence="2 3" key="1">
    <citation type="submission" date="2018-11" db="EMBL/GenBank/DDBJ databases">
        <title>Genome sequence of Saitozyma podzolica DSM 27192.</title>
        <authorList>
            <person name="Aliyu H."/>
            <person name="Gorte O."/>
            <person name="Ochsenreither K."/>
        </authorList>
    </citation>
    <scope>NUCLEOTIDE SEQUENCE [LARGE SCALE GENOMIC DNA]</scope>
    <source>
        <strain evidence="2 3">DSM 27192</strain>
    </source>
</reference>
<name>A0A427YJ14_9TREE</name>
<dbReference type="Proteomes" id="UP000279259">
    <property type="component" value="Unassembled WGS sequence"/>
</dbReference>
<organism evidence="2 3">
    <name type="scientific">Saitozyma podzolica</name>
    <dbReference type="NCBI Taxonomy" id="1890683"/>
    <lineage>
        <taxon>Eukaryota</taxon>
        <taxon>Fungi</taxon>
        <taxon>Dikarya</taxon>
        <taxon>Basidiomycota</taxon>
        <taxon>Agaricomycotina</taxon>
        <taxon>Tremellomycetes</taxon>
        <taxon>Tremellales</taxon>
        <taxon>Trimorphomycetaceae</taxon>
        <taxon>Saitozyma</taxon>
    </lineage>
</organism>
<feature type="compositionally biased region" description="Low complexity" evidence="1">
    <location>
        <begin position="176"/>
        <end position="187"/>
    </location>
</feature>
<feature type="region of interest" description="Disordered" evidence="1">
    <location>
        <begin position="139"/>
        <end position="309"/>
    </location>
</feature>
<keyword evidence="3" id="KW-1185">Reference proteome</keyword>
<dbReference type="AlphaFoldDB" id="A0A427YJ14"/>